<dbReference type="InterPro" id="IPR018060">
    <property type="entry name" value="HTH_AraC"/>
</dbReference>
<keyword evidence="6" id="KW-1185">Reference proteome</keyword>
<dbReference type="GO" id="GO:0005829">
    <property type="term" value="C:cytosol"/>
    <property type="evidence" value="ECO:0007669"/>
    <property type="project" value="TreeGrafter"/>
</dbReference>
<dbReference type="EMBL" id="CAJFCI010000016">
    <property type="protein sequence ID" value="CAD5106212.1"/>
    <property type="molecule type" value="Genomic_DNA"/>
</dbReference>
<sequence>MSDFLLPVQYLRQIAEQLRAMGTDPAAWLARCEVEPRQLDDPDYQPGFALFSQLIEHALALTEEPALGLLVGERLVINTHGILGFAALQSESLRQAIQLVERYLAVRTTLVTLRHEHDEAAQREHIQFVASFPLGSIERTVLEAVMLAIKNVFDAITPANVCLSQVGFPFPAPCYADLANEMFGCPVAYDQPWAGFTIDSALLDLPLRMADPAAFREAESICQRELMKLGEKTSLSARVRRLMLEKQNGFPSLVVTARLFHMTPRTLHRHLLDEGTTFKQILKEVRHSLAVEHLKSGRLSVQEIACSLGYNDVANFRRAFKQWEGVPPSEYRPGRQ</sequence>
<keyword evidence="3" id="KW-0804">Transcription</keyword>
<keyword evidence="1" id="KW-0805">Transcription regulation</keyword>
<evidence type="ECO:0000259" key="4">
    <source>
        <dbReference type="PROSITE" id="PS01124"/>
    </source>
</evidence>
<reference evidence="5 6" key="1">
    <citation type="submission" date="2020-08" db="EMBL/GenBank/DDBJ databases">
        <authorList>
            <person name="Criscuolo A."/>
        </authorList>
    </citation>
    <scope>NUCLEOTIDE SEQUENCE [LARGE SCALE GENOMIC DNA]</scope>
    <source>
        <strain evidence="5">CIP111764</strain>
    </source>
</reference>
<evidence type="ECO:0000313" key="5">
    <source>
        <dbReference type="EMBL" id="CAD5106212.1"/>
    </source>
</evidence>
<evidence type="ECO:0000256" key="3">
    <source>
        <dbReference type="ARBA" id="ARBA00023163"/>
    </source>
</evidence>
<evidence type="ECO:0000256" key="2">
    <source>
        <dbReference type="ARBA" id="ARBA00023125"/>
    </source>
</evidence>
<dbReference type="Pfam" id="PF12625">
    <property type="entry name" value="Arabinose_bd"/>
    <property type="match status" value="1"/>
</dbReference>
<dbReference type="GO" id="GO:0003700">
    <property type="term" value="F:DNA-binding transcription factor activity"/>
    <property type="evidence" value="ECO:0007669"/>
    <property type="project" value="InterPro"/>
</dbReference>
<dbReference type="PANTHER" id="PTHR47894:SF1">
    <property type="entry name" value="HTH-TYPE TRANSCRIPTIONAL REGULATOR VQSM"/>
    <property type="match status" value="1"/>
</dbReference>
<name>A0A7U7I8S2_9GAMM</name>
<keyword evidence="2" id="KW-0238">DNA-binding</keyword>
<evidence type="ECO:0000313" key="6">
    <source>
        <dbReference type="Proteomes" id="UP000583387"/>
    </source>
</evidence>
<feature type="domain" description="HTH araC/xylS-type" evidence="4">
    <location>
        <begin position="237"/>
        <end position="334"/>
    </location>
</feature>
<organism evidence="5 6">
    <name type="scientific">Zestomonas carbonaria</name>
    <dbReference type="NCBI Taxonomy" id="2762745"/>
    <lineage>
        <taxon>Bacteria</taxon>
        <taxon>Pseudomonadati</taxon>
        <taxon>Pseudomonadota</taxon>
        <taxon>Gammaproteobacteria</taxon>
        <taxon>Pseudomonadales</taxon>
        <taxon>Pseudomonadaceae</taxon>
        <taxon>Zestomonas</taxon>
    </lineage>
</organism>
<dbReference type="GO" id="GO:0000976">
    <property type="term" value="F:transcription cis-regulatory region binding"/>
    <property type="evidence" value="ECO:0007669"/>
    <property type="project" value="TreeGrafter"/>
</dbReference>
<dbReference type="InterPro" id="IPR032687">
    <property type="entry name" value="AraC-type_N"/>
</dbReference>
<dbReference type="SUPFAM" id="SSF46689">
    <property type="entry name" value="Homeodomain-like"/>
    <property type="match status" value="1"/>
</dbReference>
<accession>A0A7U7I8S2</accession>
<dbReference type="Proteomes" id="UP000583387">
    <property type="component" value="Unassembled WGS sequence"/>
</dbReference>
<dbReference type="InterPro" id="IPR009057">
    <property type="entry name" value="Homeodomain-like_sf"/>
</dbReference>
<gene>
    <name evidence="5" type="ORF">PSEWESI4_00472</name>
</gene>
<dbReference type="AlphaFoldDB" id="A0A7U7I8S2"/>
<evidence type="ECO:0000256" key="1">
    <source>
        <dbReference type="ARBA" id="ARBA00023015"/>
    </source>
</evidence>
<dbReference type="Gene3D" id="1.10.10.60">
    <property type="entry name" value="Homeodomain-like"/>
    <property type="match status" value="1"/>
</dbReference>
<proteinExistence type="predicted"/>
<comment type="caution">
    <text evidence="5">The sequence shown here is derived from an EMBL/GenBank/DDBJ whole genome shotgun (WGS) entry which is preliminary data.</text>
</comment>
<protein>
    <submittedName>
        <fullName evidence="5">Putative HTH-type transcriptional regulator</fullName>
    </submittedName>
</protein>
<dbReference type="Pfam" id="PF12833">
    <property type="entry name" value="HTH_18"/>
    <property type="match status" value="1"/>
</dbReference>
<dbReference type="SMART" id="SM00342">
    <property type="entry name" value="HTH_ARAC"/>
    <property type="match status" value="1"/>
</dbReference>
<dbReference type="PRINTS" id="PR00032">
    <property type="entry name" value="HTHARAC"/>
</dbReference>
<dbReference type="InterPro" id="IPR020449">
    <property type="entry name" value="Tscrpt_reg_AraC-type_HTH"/>
</dbReference>
<dbReference type="PANTHER" id="PTHR47894">
    <property type="entry name" value="HTH-TYPE TRANSCRIPTIONAL REGULATOR GADX"/>
    <property type="match status" value="1"/>
</dbReference>
<dbReference type="PROSITE" id="PS01124">
    <property type="entry name" value="HTH_ARAC_FAMILY_2"/>
    <property type="match status" value="1"/>
</dbReference>